<dbReference type="KEGG" id="psym:J1N51_07705"/>
<sequence>MKVSRLLVSLTSACGLFISQAIFATSAPSIKVDPNQTWQHFVELADFIEDKGKRTAGAPQEKQMADWIAAQWQKAGLTATRIGFDFKLKDTPLSSENLIVTLPGKSDKTILIGAHYDSVGDHNGSLGLIDNGSGVSALLTLAHTLKDQALPYTVKLVAFGAEERGLKGSKAYVQQGLDGHKSIELDKLVAMINLDTIIGGDYLYVHSAHSTPYKCDFLSKTNYTSDTKVRDGLKTVSSNLFGDKAHQLHQPFEGYPEGETGSWSDHSPFACAGIPIGYLEATNFAINGKRGNDGYSQVADKAYWTCLDTDKLTACDRKSEKAWGEIWHTQFDRADALFPVMKERLRSQLQQNIQVLAQFLVEADQHL</sequence>
<evidence type="ECO:0000256" key="1">
    <source>
        <dbReference type="SAM" id="SignalP"/>
    </source>
</evidence>
<name>A0A975HH46_9GAMM</name>
<keyword evidence="4" id="KW-1185">Reference proteome</keyword>
<dbReference type="PANTHER" id="PTHR12147">
    <property type="entry name" value="METALLOPEPTIDASE M28 FAMILY MEMBER"/>
    <property type="match status" value="1"/>
</dbReference>
<evidence type="ECO:0000313" key="3">
    <source>
        <dbReference type="EMBL" id="QTH62667.1"/>
    </source>
</evidence>
<feature type="signal peptide" evidence="1">
    <location>
        <begin position="1"/>
        <end position="24"/>
    </location>
</feature>
<evidence type="ECO:0000259" key="2">
    <source>
        <dbReference type="Pfam" id="PF04389"/>
    </source>
</evidence>
<organism evidence="3 4">
    <name type="scientific">Psychrosphaera ytuae</name>
    <dbReference type="NCBI Taxonomy" id="2820710"/>
    <lineage>
        <taxon>Bacteria</taxon>
        <taxon>Pseudomonadati</taxon>
        <taxon>Pseudomonadota</taxon>
        <taxon>Gammaproteobacteria</taxon>
        <taxon>Alteromonadales</taxon>
        <taxon>Pseudoalteromonadaceae</taxon>
        <taxon>Psychrosphaera</taxon>
    </lineage>
</organism>
<dbReference type="SUPFAM" id="SSF53187">
    <property type="entry name" value="Zn-dependent exopeptidases"/>
    <property type="match status" value="1"/>
</dbReference>
<proteinExistence type="predicted"/>
<keyword evidence="1" id="KW-0732">Signal</keyword>
<evidence type="ECO:0000313" key="4">
    <source>
        <dbReference type="Proteomes" id="UP000682739"/>
    </source>
</evidence>
<dbReference type="AlphaFoldDB" id="A0A975HH46"/>
<dbReference type="Gene3D" id="3.40.630.10">
    <property type="entry name" value="Zn peptidases"/>
    <property type="match status" value="1"/>
</dbReference>
<reference evidence="3" key="1">
    <citation type="submission" date="2021-03" db="EMBL/GenBank/DDBJ databases">
        <title>Description of Psychrosphaera ytuae sp. nov. isolated from deep sea sediment of South China Sea.</title>
        <authorList>
            <person name="Zhang J."/>
            <person name="Xu X.-D."/>
        </authorList>
    </citation>
    <scope>NUCLEOTIDE SEQUENCE</scope>
    <source>
        <strain evidence="3">MTZ26</strain>
    </source>
</reference>
<accession>A0A975HH46</accession>
<dbReference type="Pfam" id="PF04389">
    <property type="entry name" value="Peptidase_M28"/>
    <property type="match status" value="1"/>
</dbReference>
<dbReference type="InterPro" id="IPR045175">
    <property type="entry name" value="M28_fam"/>
</dbReference>
<dbReference type="Proteomes" id="UP000682739">
    <property type="component" value="Chromosome"/>
</dbReference>
<dbReference type="GO" id="GO:0008235">
    <property type="term" value="F:metalloexopeptidase activity"/>
    <property type="evidence" value="ECO:0007669"/>
    <property type="project" value="InterPro"/>
</dbReference>
<dbReference type="RefSeq" id="WP_208830028.1">
    <property type="nucleotide sequence ID" value="NZ_CP072110.1"/>
</dbReference>
<protein>
    <submittedName>
        <fullName evidence="3">M20/M25/M40 family metallo-hydrolase</fullName>
    </submittedName>
</protein>
<dbReference type="PANTHER" id="PTHR12147:SF26">
    <property type="entry name" value="PEPTIDASE M28 DOMAIN-CONTAINING PROTEIN"/>
    <property type="match status" value="1"/>
</dbReference>
<feature type="domain" description="Peptidase M28" evidence="2">
    <location>
        <begin position="97"/>
        <end position="337"/>
    </location>
</feature>
<dbReference type="InterPro" id="IPR007484">
    <property type="entry name" value="Peptidase_M28"/>
</dbReference>
<dbReference type="EMBL" id="CP072110">
    <property type="protein sequence ID" value="QTH62667.1"/>
    <property type="molecule type" value="Genomic_DNA"/>
</dbReference>
<gene>
    <name evidence="3" type="ORF">J1N51_07705</name>
</gene>
<feature type="chain" id="PRO_5037632774" evidence="1">
    <location>
        <begin position="25"/>
        <end position="367"/>
    </location>
</feature>
<dbReference type="GO" id="GO:0006508">
    <property type="term" value="P:proteolysis"/>
    <property type="evidence" value="ECO:0007669"/>
    <property type="project" value="InterPro"/>
</dbReference>